<dbReference type="EMBL" id="JACOPO010000015">
    <property type="protein sequence ID" value="MBC5723786.1"/>
    <property type="molecule type" value="Genomic_DNA"/>
</dbReference>
<evidence type="ECO:0000313" key="2">
    <source>
        <dbReference type="EMBL" id="MBC5723786.1"/>
    </source>
</evidence>
<dbReference type="GO" id="GO:0003677">
    <property type="term" value="F:DNA binding"/>
    <property type="evidence" value="ECO:0007669"/>
    <property type="project" value="InterPro"/>
</dbReference>
<dbReference type="AlphaFoldDB" id="A0A8J6MDY1"/>
<evidence type="ECO:0000313" key="3">
    <source>
        <dbReference type="Proteomes" id="UP000628736"/>
    </source>
</evidence>
<dbReference type="InterPro" id="IPR001387">
    <property type="entry name" value="Cro/C1-type_HTH"/>
</dbReference>
<proteinExistence type="predicted"/>
<dbReference type="SUPFAM" id="SSF47413">
    <property type="entry name" value="lambda repressor-like DNA-binding domains"/>
    <property type="match status" value="1"/>
</dbReference>
<dbReference type="RefSeq" id="WP_186853481.1">
    <property type="nucleotide sequence ID" value="NZ_JACOPO010000015.1"/>
</dbReference>
<accession>A0A8J6MDY1</accession>
<organism evidence="2 3">
    <name type="scientific">Flintibacter hominis</name>
    <dbReference type="NCBI Taxonomy" id="2763048"/>
    <lineage>
        <taxon>Bacteria</taxon>
        <taxon>Bacillati</taxon>
        <taxon>Bacillota</taxon>
        <taxon>Clostridia</taxon>
        <taxon>Eubacteriales</taxon>
        <taxon>Flintibacter</taxon>
    </lineage>
</organism>
<name>A0A8J6MDY1_9FIRM</name>
<keyword evidence="3" id="KW-1185">Reference proteome</keyword>
<sequence length="69" mass="7568">MTIEQKIKMALAYAGISQAELARRIGTTPSNLNQKIKRNTLTMEDMEKIAEALGGLWKAEFAFPGGTVI</sequence>
<dbReference type="PROSITE" id="PS50943">
    <property type="entry name" value="HTH_CROC1"/>
    <property type="match status" value="1"/>
</dbReference>
<evidence type="ECO:0000259" key="1">
    <source>
        <dbReference type="PROSITE" id="PS50943"/>
    </source>
</evidence>
<gene>
    <name evidence="2" type="ORF">H8S11_13345</name>
</gene>
<dbReference type="Proteomes" id="UP000628736">
    <property type="component" value="Unassembled WGS sequence"/>
</dbReference>
<comment type="caution">
    <text evidence="2">The sequence shown here is derived from an EMBL/GenBank/DDBJ whole genome shotgun (WGS) entry which is preliminary data.</text>
</comment>
<dbReference type="Pfam" id="PF13443">
    <property type="entry name" value="HTH_26"/>
    <property type="match status" value="1"/>
</dbReference>
<dbReference type="CDD" id="cd00093">
    <property type="entry name" value="HTH_XRE"/>
    <property type="match status" value="1"/>
</dbReference>
<protein>
    <submittedName>
        <fullName evidence="2">Helix-turn-helix transcriptional regulator</fullName>
    </submittedName>
</protein>
<feature type="domain" description="HTH cro/C1-type" evidence="1">
    <location>
        <begin position="7"/>
        <end position="61"/>
    </location>
</feature>
<dbReference type="InterPro" id="IPR010982">
    <property type="entry name" value="Lambda_DNA-bd_dom_sf"/>
</dbReference>
<reference evidence="2" key="1">
    <citation type="submission" date="2020-08" db="EMBL/GenBank/DDBJ databases">
        <title>Genome public.</title>
        <authorList>
            <person name="Liu C."/>
            <person name="Sun Q."/>
        </authorList>
    </citation>
    <scope>NUCLEOTIDE SEQUENCE</scope>
    <source>
        <strain evidence="2">NSJ-23</strain>
    </source>
</reference>
<dbReference type="Gene3D" id="1.10.260.40">
    <property type="entry name" value="lambda repressor-like DNA-binding domains"/>
    <property type="match status" value="1"/>
</dbReference>